<proteinExistence type="predicted"/>
<name>A0AAV3H9C3_ECOLX</name>
<gene>
    <name evidence="2" type="ORF">ECEC1870_3648</name>
</gene>
<feature type="compositionally biased region" description="Basic residues" evidence="1">
    <location>
        <begin position="57"/>
        <end position="73"/>
    </location>
</feature>
<comment type="caution">
    <text evidence="2">The sequence shown here is derived from an EMBL/GenBank/DDBJ whole genome shotgun (WGS) entry which is preliminary data.</text>
</comment>
<feature type="region of interest" description="Disordered" evidence="1">
    <location>
        <begin position="57"/>
        <end position="86"/>
    </location>
</feature>
<dbReference type="EMBL" id="AMVG01000493">
    <property type="protein sequence ID" value="EKJ40652.1"/>
    <property type="molecule type" value="Genomic_DNA"/>
</dbReference>
<sequence>MSRNTSYTPIAASIFCDHVYRLCGQIANRLLGASGIPQQKHLLFVVVESSCSRKGRRCGQSRVNRTSRHRNRTTRPDYLKRPPQSPKCGDEYHYLSVCCLPLQYFQPCHYVSCRNPMLLSVAFVYFFWQRKCYTFVTYHYATLTMNLVSRKMVIEELKDKFLVRRTRMEVGKLGKPYPLLNLAYVGV</sequence>
<dbReference type="Proteomes" id="UP000006789">
    <property type="component" value="Unassembled WGS sequence"/>
</dbReference>
<evidence type="ECO:0000313" key="2">
    <source>
        <dbReference type="EMBL" id="EKJ40652.1"/>
    </source>
</evidence>
<dbReference type="AlphaFoldDB" id="A0AAV3H9C3"/>
<organism evidence="2 3">
    <name type="scientific">Escherichia coli EC1870</name>
    <dbReference type="NCBI Taxonomy" id="1005554"/>
    <lineage>
        <taxon>Bacteria</taxon>
        <taxon>Pseudomonadati</taxon>
        <taxon>Pseudomonadota</taxon>
        <taxon>Gammaproteobacteria</taxon>
        <taxon>Enterobacterales</taxon>
        <taxon>Enterobacteriaceae</taxon>
        <taxon>Escherichia</taxon>
    </lineage>
</organism>
<reference evidence="2 3" key="1">
    <citation type="submission" date="2012-06" db="EMBL/GenBank/DDBJ databases">
        <title>Genomic anatomy of Escherichia coli O157:H7 outbreaks.</title>
        <authorList>
            <person name="Eppinger M."/>
            <person name="Daugherty S."/>
            <person name="Agrawal S."/>
            <person name="Galens K."/>
            <person name="Tallon L."/>
            <person name="Shefchek K."/>
            <person name="Parankush S."/>
            <person name="Cebula T.A."/>
            <person name="Feng P."/>
            <person name="Soderlund R."/>
            <person name="Mammel M.K."/>
            <person name="DebRoy C."/>
            <person name="Dudley E.G."/>
            <person name="Tarr P.I."/>
            <person name="Fraser-Liggett C."/>
            <person name="Ravel J."/>
        </authorList>
    </citation>
    <scope>NUCLEOTIDE SEQUENCE [LARGE SCALE GENOMIC DNA]</scope>
    <source>
        <strain evidence="2 3">EC1870</strain>
    </source>
</reference>
<protein>
    <submittedName>
        <fullName evidence="2">Uncharacterized protein</fullName>
    </submittedName>
</protein>
<evidence type="ECO:0000256" key="1">
    <source>
        <dbReference type="SAM" id="MobiDB-lite"/>
    </source>
</evidence>
<accession>A0AAV3H9C3</accession>
<evidence type="ECO:0000313" key="3">
    <source>
        <dbReference type="Proteomes" id="UP000006789"/>
    </source>
</evidence>